<comment type="pathway">
    <text evidence="3">tRNA modification; 5-methoxycarbonylmethyl-2-thiouridine-tRNA biosynthesis.</text>
</comment>
<dbReference type="SUPFAM" id="SSF50978">
    <property type="entry name" value="WD40 repeat-like"/>
    <property type="match status" value="1"/>
</dbReference>
<evidence type="ECO:0000256" key="8">
    <source>
        <dbReference type="ARBA" id="ARBA00022694"/>
    </source>
</evidence>
<dbReference type="PANTHER" id="PTHR44111:SF1">
    <property type="entry name" value="ELONGATOR COMPLEX PROTEIN 2"/>
    <property type="match status" value="1"/>
</dbReference>
<evidence type="ECO:0000256" key="5">
    <source>
        <dbReference type="ARBA" id="ARBA00020267"/>
    </source>
</evidence>
<dbReference type="InterPro" id="IPR037289">
    <property type="entry name" value="Elp2"/>
</dbReference>
<dbReference type="InterPro" id="IPR015943">
    <property type="entry name" value="WD40/YVTN_repeat-like_dom_sf"/>
</dbReference>
<keyword evidence="10" id="KW-0539">Nucleus</keyword>
<dbReference type="PROSITE" id="PS50294">
    <property type="entry name" value="WD_REPEATS_REGION"/>
    <property type="match status" value="2"/>
</dbReference>
<keyword evidence="7 11" id="KW-0853">WD repeat</keyword>
<evidence type="ECO:0000256" key="3">
    <source>
        <dbReference type="ARBA" id="ARBA00005043"/>
    </source>
</evidence>
<comment type="caution">
    <text evidence="12">The sequence shown here is derived from an EMBL/GenBank/DDBJ whole genome shotgun (WGS) entry which is preliminary data.</text>
</comment>
<evidence type="ECO:0000313" key="12">
    <source>
        <dbReference type="EMBL" id="KAL0577710.1"/>
    </source>
</evidence>
<feature type="repeat" description="WD" evidence="11">
    <location>
        <begin position="195"/>
        <end position="232"/>
    </location>
</feature>
<dbReference type="EMBL" id="JBAHYK010000141">
    <property type="protein sequence ID" value="KAL0577710.1"/>
    <property type="molecule type" value="Genomic_DNA"/>
</dbReference>
<evidence type="ECO:0000256" key="10">
    <source>
        <dbReference type="ARBA" id="ARBA00023242"/>
    </source>
</evidence>
<evidence type="ECO:0000256" key="2">
    <source>
        <dbReference type="ARBA" id="ARBA00004496"/>
    </source>
</evidence>
<evidence type="ECO:0000256" key="11">
    <source>
        <dbReference type="PROSITE-ProRule" id="PRU00221"/>
    </source>
</evidence>
<dbReference type="PROSITE" id="PS50082">
    <property type="entry name" value="WD_REPEATS_2"/>
    <property type="match status" value="3"/>
</dbReference>
<dbReference type="Proteomes" id="UP001465976">
    <property type="component" value="Unassembled WGS sequence"/>
</dbReference>
<sequence>MKLTTDYIAASTNRFPTVADITSDSIVFFGSFTLVCIWKADDDGGITETLSGHEGIITCIRSLSPTSFDKQIEMFTSGHVLKTMQFARAVVLAGHDDWVKSLTFGSSSTNVLVLASGSQDGTIRLWNFEKYQKEARNGAAGSSLSDALLDAFEESLGDFTDAEEGGRQVSLKRHFLSIKSAAESSVYSITFDALLIGHEAGITSVTWQPKYDQSSTPALLSTSTDSSVILWSPSSVITNSGDASASIWINRQRFGDVGGQRLGGFVGGVWKKDGEEVMAWGWSGGWRRWKLVNKADDAWEEIGATGGHSGHVKDLDWSPNGAYLISAGLDQTVRVHGPITSPNRPATWHELSRPQVHGYDCLGVTFLEDLKFASISDEKVTRIFEAPQRFVSLVEVLKVWHFEQGMFRGIGQPQQVSLLSDCRIKRLKV</sequence>
<comment type="subcellular location">
    <subcellularLocation>
        <location evidence="2">Cytoplasm</location>
    </subcellularLocation>
    <subcellularLocation>
        <location evidence="1">Nucleus</location>
    </subcellularLocation>
</comment>
<protein>
    <recommendedName>
        <fullName evidence="5">Elongator complex protein 2</fullName>
    </recommendedName>
</protein>
<evidence type="ECO:0000256" key="4">
    <source>
        <dbReference type="ARBA" id="ARBA00005881"/>
    </source>
</evidence>
<evidence type="ECO:0000256" key="7">
    <source>
        <dbReference type="ARBA" id="ARBA00022574"/>
    </source>
</evidence>
<keyword evidence="13" id="KW-1185">Reference proteome</keyword>
<evidence type="ECO:0000256" key="9">
    <source>
        <dbReference type="ARBA" id="ARBA00022737"/>
    </source>
</evidence>
<proteinExistence type="inferred from homology"/>
<keyword evidence="6" id="KW-0963">Cytoplasm</keyword>
<comment type="similarity">
    <text evidence="4">Belongs to the WD repeat ELP2 family.</text>
</comment>
<gene>
    <name evidence="12" type="primary">ELP2</name>
    <name evidence="12" type="ORF">V5O48_004259</name>
</gene>
<evidence type="ECO:0000256" key="1">
    <source>
        <dbReference type="ARBA" id="ARBA00004123"/>
    </source>
</evidence>
<dbReference type="SMART" id="SM00320">
    <property type="entry name" value="WD40"/>
    <property type="match status" value="4"/>
</dbReference>
<dbReference type="Gene3D" id="2.130.10.10">
    <property type="entry name" value="YVTN repeat-like/Quinoprotein amine dehydrogenase"/>
    <property type="match status" value="2"/>
</dbReference>
<dbReference type="InterPro" id="IPR036322">
    <property type="entry name" value="WD40_repeat_dom_sf"/>
</dbReference>
<dbReference type="Pfam" id="PF00400">
    <property type="entry name" value="WD40"/>
    <property type="match status" value="3"/>
</dbReference>
<accession>A0ABR3FQH7</accession>
<feature type="repeat" description="WD" evidence="11">
    <location>
        <begin position="92"/>
        <end position="136"/>
    </location>
</feature>
<keyword evidence="8" id="KW-0819">tRNA processing</keyword>
<dbReference type="InterPro" id="IPR001680">
    <property type="entry name" value="WD40_rpt"/>
</dbReference>
<feature type="repeat" description="WD" evidence="11">
    <location>
        <begin position="305"/>
        <end position="335"/>
    </location>
</feature>
<keyword evidence="9" id="KW-0677">Repeat</keyword>
<dbReference type="PROSITE" id="PS00678">
    <property type="entry name" value="WD_REPEATS_1"/>
    <property type="match status" value="1"/>
</dbReference>
<evidence type="ECO:0000313" key="13">
    <source>
        <dbReference type="Proteomes" id="UP001465976"/>
    </source>
</evidence>
<name>A0ABR3FQH7_9AGAR</name>
<dbReference type="PANTHER" id="PTHR44111">
    <property type="entry name" value="ELONGATOR COMPLEX PROTEIN 2"/>
    <property type="match status" value="1"/>
</dbReference>
<evidence type="ECO:0000256" key="6">
    <source>
        <dbReference type="ARBA" id="ARBA00022490"/>
    </source>
</evidence>
<reference evidence="12 13" key="1">
    <citation type="submission" date="2024-02" db="EMBL/GenBank/DDBJ databases">
        <title>A draft genome for the cacao thread blight pathogen Marasmius crinis-equi.</title>
        <authorList>
            <person name="Cohen S.P."/>
            <person name="Baruah I.K."/>
            <person name="Amoako-Attah I."/>
            <person name="Bukari Y."/>
            <person name="Meinhardt L.W."/>
            <person name="Bailey B.A."/>
        </authorList>
    </citation>
    <scope>NUCLEOTIDE SEQUENCE [LARGE SCALE GENOMIC DNA]</scope>
    <source>
        <strain evidence="12 13">GH-76</strain>
    </source>
</reference>
<organism evidence="12 13">
    <name type="scientific">Marasmius crinis-equi</name>
    <dbReference type="NCBI Taxonomy" id="585013"/>
    <lineage>
        <taxon>Eukaryota</taxon>
        <taxon>Fungi</taxon>
        <taxon>Dikarya</taxon>
        <taxon>Basidiomycota</taxon>
        <taxon>Agaricomycotina</taxon>
        <taxon>Agaricomycetes</taxon>
        <taxon>Agaricomycetidae</taxon>
        <taxon>Agaricales</taxon>
        <taxon>Marasmiineae</taxon>
        <taxon>Marasmiaceae</taxon>
        <taxon>Marasmius</taxon>
    </lineage>
</organism>
<dbReference type="InterPro" id="IPR019775">
    <property type="entry name" value="WD40_repeat_CS"/>
</dbReference>